<dbReference type="Proteomes" id="UP000887458">
    <property type="component" value="Unassembled WGS sequence"/>
</dbReference>
<dbReference type="SUPFAM" id="SSF48371">
    <property type="entry name" value="ARM repeat"/>
    <property type="match status" value="1"/>
</dbReference>
<evidence type="ECO:0000256" key="1">
    <source>
        <dbReference type="ARBA" id="ARBA00009745"/>
    </source>
</evidence>
<proteinExistence type="inferred from homology"/>
<feature type="binding site" evidence="2">
    <location>
        <position position="599"/>
    </location>
    <ligand>
        <name>ATP</name>
        <dbReference type="ChEBI" id="CHEBI:30616"/>
    </ligand>
</feature>
<dbReference type="Pfam" id="PF01603">
    <property type="entry name" value="B56"/>
    <property type="match status" value="1"/>
</dbReference>
<gene>
    <name evidence="4" type="primary">PPP2R5C</name>
    <name evidence="4" type="ORF">DERP_011191</name>
</gene>
<keyword evidence="5" id="KW-1185">Reference proteome</keyword>
<dbReference type="PROSITE" id="PS50011">
    <property type="entry name" value="PROTEIN_KINASE_DOM"/>
    <property type="match status" value="2"/>
</dbReference>
<sequence>MFLPSSSFCEFLTLLNINEIGGHSVGGAHSVWTTNQPHSPVAERRERRLSASRFEISENRELIKLPPIKDVPLNEREELFIQKIQQCCVLFDFSQDPLSDLKWKDIKRQTLHELVEYIVTQNNVITEPIYPEVVHMFSTNVFRILPPSSNPNGAEFDPEEDEPTLEAAWPHLQFVYEFFLRFLESPDFQASIAKKYFDQKFVLQLLELFDSEDPRERDFLKTSLHRIYGKFLGLRAYIRKQVNNIFYRFIYETERHNGIAELLEILGSIINGFSLPVKEEHKVFLLKVLMPLHKVKSLSVYHPQLAYCVVQFLEKDPSLTEPVIKSLLKYWPKVHSPKEVMFLNELEEILDVIEPTEFQKVMEPLFKQLAKCVSSPHFQVAERALYYWNNEYIVTLMSDNIQVILPIMFPALYRNAKSHWNRTIHGLIYNAQKLFMEMNQVLFHECVRSFKADRQKEKLKIKERKEAWKRMDDLAKKNPTFEEISTTLNNCDDLYLFSSMSIDPYNVIDDDDLLLGDDDLLPVTNNSDKSYTQMAEPDIKRDERRAKLLDPTTTAQIDERTILMLTKKGYRLMTIVGFGSYGEVYKAERLRNNEICAVKIIDLLRCSQKYMQKFLPRELAALMEIRHENIIRVYDIFRSNKKIYVFMEFAANGDLAKYLKKHGMLSERRARIWFRQACQALHYLHEEMWTAHRDIKIENLLLNDKWKIKLTDFGFATDVLDMNEDNILSQTFCGTLPYYCPQIFRRQPYNPFKADTWAMGVLLYAMTHNRFPFHHRDPKRMMLEHMDKLYMPTRIRESASEELKDLILKLLETDEEQRISTTDIIAHQWLLSQMEKSKSTNTSSEKPPKYPIATGQILDGRFLIERHFNTEIFSNYYLGTYHDSDRTRWIFIKMKHNQDSNDIDMIRWEYKVYKSLETSAGMLRVPQPLYFGSILTYEAIVLELLGPSLLDMWNKCDQRLSIRALAQIGYQLICLMKYFHDRGFVYRNIRPEHFLYGVTGSEKWMWMYAIDLKWCKTYSNEQQSHIKMEQANGPLQIGTHIRYMSINAHRGVEQSRRDDLESIGYLLTYLFCRKLPWMELENIVDRNECHRRIAECKEKSLSTICQRMLHEFEQYLTTVRKLSFDEKPNYQNLGELFLNVQRSIGFESKFDLYDWNIFHRPKN</sequence>
<dbReference type="SMART" id="SM00220">
    <property type="entry name" value="S_TKc"/>
    <property type="match status" value="1"/>
</dbReference>
<dbReference type="Pfam" id="PF00069">
    <property type="entry name" value="Pkinase"/>
    <property type="match status" value="1"/>
</dbReference>
<organism evidence="4 5">
    <name type="scientific">Dermatophagoides pteronyssinus</name>
    <name type="common">European house dust mite</name>
    <dbReference type="NCBI Taxonomy" id="6956"/>
    <lineage>
        <taxon>Eukaryota</taxon>
        <taxon>Metazoa</taxon>
        <taxon>Ecdysozoa</taxon>
        <taxon>Arthropoda</taxon>
        <taxon>Chelicerata</taxon>
        <taxon>Arachnida</taxon>
        <taxon>Acari</taxon>
        <taxon>Acariformes</taxon>
        <taxon>Sarcoptiformes</taxon>
        <taxon>Astigmata</taxon>
        <taxon>Psoroptidia</taxon>
        <taxon>Analgoidea</taxon>
        <taxon>Pyroglyphidae</taxon>
        <taxon>Dermatophagoidinae</taxon>
        <taxon>Dermatophagoides</taxon>
    </lineage>
</organism>
<accession>A0ABQ8JCE3</accession>
<keyword evidence="2" id="KW-0067">ATP-binding</keyword>
<evidence type="ECO:0000313" key="4">
    <source>
        <dbReference type="EMBL" id="KAH9420277.1"/>
    </source>
</evidence>
<dbReference type="InterPro" id="IPR011009">
    <property type="entry name" value="Kinase-like_dom_sf"/>
</dbReference>
<dbReference type="InterPro" id="IPR011989">
    <property type="entry name" value="ARM-like"/>
</dbReference>
<comment type="similarity">
    <text evidence="1">Belongs to the phosphatase 2A regulatory subunit B56 family.</text>
</comment>
<dbReference type="Gene3D" id="1.10.510.10">
    <property type="entry name" value="Transferase(Phosphotransferase) domain 1"/>
    <property type="match status" value="2"/>
</dbReference>
<evidence type="ECO:0000259" key="3">
    <source>
        <dbReference type="PROSITE" id="PS50011"/>
    </source>
</evidence>
<dbReference type="SUPFAM" id="SSF56112">
    <property type="entry name" value="Protein kinase-like (PK-like)"/>
    <property type="match status" value="2"/>
</dbReference>
<feature type="domain" description="Protein kinase" evidence="3">
    <location>
        <begin position="862"/>
        <end position="1138"/>
    </location>
</feature>
<feature type="domain" description="Protein kinase" evidence="3">
    <location>
        <begin position="570"/>
        <end position="830"/>
    </location>
</feature>
<keyword evidence="2" id="KW-0547">Nucleotide-binding</keyword>
<dbReference type="PANTHER" id="PTHR10257">
    <property type="entry name" value="SERINE/THREONINE PROTEIN PHOSPHATASE 2A PP2A REGULATORY SUBUNIT B"/>
    <property type="match status" value="1"/>
</dbReference>
<evidence type="ECO:0000256" key="2">
    <source>
        <dbReference type="PROSITE-ProRule" id="PRU10141"/>
    </source>
</evidence>
<dbReference type="EMBL" id="NJHN03000051">
    <property type="protein sequence ID" value="KAH9420277.1"/>
    <property type="molecule type" value="Genomic_DNA"/>
</dbReference>
<protein>
    <submittedName>
        <fullName evidence="4">Serine/threonine-protein phosphatase 2A 56 kDa regulatory subunit gamma isoform</fullName>
    </submittedName>
</protein>
<dbReference type="InterPro" id="IPR002554">
    <property type="entry name" value="PP2A_B56"/>
</dbReference>
<evidence type="ECO:0000313" key="5">
    <source>
        <dbReference type="Proteomes" id="UP000887458"/>
    </source>
</evidence>
<dbReference type="Gene3D" id="1.25.10.10">
    <property type="entry name" value="Leucine-rich Repeat Variant"/>
    <property type="match status" value="1"/>
</dbReference>
<reference evidence="4 5" key="1">
    <citation type="journal article" date="2018" name="J. Allergy Clin. Immunol.">
        <title>High-quality assembly of Dermatophagoides pteronyssinus genome and transcriptome reveals a wide range of novel allergens.</title>
        <authorList>
            <person name="Liu X.Y."/>
            <person name="Yang K.Y."/>
            <person name="Wang M.Q."/>
            <person name="Kwok J.S."/>
            <person name="Zeng X."/>
            <person name="Yang Z."/>
            <person name="Xiao X.J."/>
            <person name="Lau C.P."/>
            <person name="Li Y."/>
            <person name="Huang Z.M."/>
            <person name="Ba J.G."/>
            <person name="Yim A.K."/>
            <person name="Ouyang C.Y."/>
            <person name="Ngai S.M."/>
            <person name="Chan T.F."/>
            <person name="Leung E.L."/>
            <person name="Liu L."/>
            <person name="Liu Z.G."/>
            <person name="Tsui S.K."/>
        </authorList>
    </citation>
    <scope>NUCLEOTIDE SEQUENCE [LARGE SCALE GENOMIC DNA]</scope>
    <source>
        <strain evidence="4">Derp</strain>
    </source>
</reference>
<name>A0ABQ8JCE3_DERPT</name>
<comment type="caution">
    <text evidence="4">The sequence shown here is derived from an EMBL/GenBank/DDBJ whole genome shotgun (WGS) entry which is preliminary data.</text>
</comment>
<dbReference type="InterPro" id="IPR016024">
    <property type="entry name" value="ARM-type_fold"/>
</dbReference>
<dbReference type="PANTHER" id="PTHR10257:SF3">
    <property type="entry name" value="SERINE_THREONINE-PROTEIN PHOSPHATASE 2A 56 KDA REGULATORY SUBUNIT GAMMA ISOFORM"/>
    <property type="match status" value="1"/>
</dbReference>
<reference evidence="4 5" key="2">
    <citation type="journal article" date="2022" name="Mol. Biol. Evol.">
        <title>Comparative Genomics Reveals Insights into the Divergent Evolution of Astigmatic Mites and Household Pest Adaptations.</title>
        <authorList>
            <person name="Xiong Q."/>
            <person name="Wan A.T."/>
            <person name="Liu X."/>
            <person name="Fung C.S."/>
            <person name="Xiao X."/>
            <person name="Malainual N."/>
            <person name="Hou J."/>
            <person name="Wang L."/>
            <person name="Wang M."/>
            <person name="Yang K.Y."/>
            <person name="Cui Y."/>
            <person name="Leung E.L."/>
            <person name="Nong W."/>
            <person name="Shin S.K."/>
            <person name="Au S.W."/>
            <person name="Jeong K.Y."/>
            <person name="Chew F.T."/>
            <person name="Hui J.H."/>
            <person name="Leung T.F."/>
            <person name="Tungtrongchitr A."/>
            <person name="Zhong N."/>
            <person name="Liu Z."/>
            <person name="Tsui S.K."/>
        </authorList>
    </citation>
    <scope>NUCLEOTIDE SEQUENCE [LARGE SCALE GENOMIC DNA]</scope>
    <source>
        <strain evidence="4">Derp</strain>
    </source>
</reference>
<dbReference type="PROSITE" id="PS00107">
    <property type="entry name" value="PROTEIN_KINASE_ATP"/>
    <property type="match status" value="1"/>
</dbReference>
<dbReference type="InterPro" id="IPR017441">
    <property type="entry name" value="Protein_kinase_ATP_BS"/>
</dbReference>
<dbReference type="InterPro" id="IPR000719">
    <property type="entry name" value="Prot_kinase_dom"/>
</dbReference>